<evidence type="ECO:0000313" key="12">
    <source>
        <dbReference type="EMBL" id="BCO09139.1"/>
    </source>
</evidence>
<gene>
    <name evidence="12" type="ORF">GF1_15150</name>
</gene>
<dbReference type="InterPro" id="IPR011527">
    <property type="entry name" value="ABC1_TM_dom"/>
</dbReference>
<evidence type="ECO:0000256" key="7">
    <source>
        <dbReference type="ARBA" id="ARBA00022989"/>
    </source>
</evidence>
<keyword evidence="6 12" id="KW-0067">ATP-binding</keyword>
<evidence type="ECO:0000256" key="9">
    <source>
        <dbReference type="SAM" id="Phobius"/>
    </source>
</evidence>
<evidence type="ECO:0000256" key="6">
    <source>
        <dbReference type="ARBA" id="ARBA00022840"/>
    </source>
</evidence>
<evidence type="ECO:0000256" key="1">
    <source>
        <dbReference type="ARBA" id="ARBA00004651"/>
    </source>
</evidence>
<reference evidence="12" key="1">
    <citation type="submission" date="2020-12" db="EMBL/GenBank/DDBJ databases">
        <title>Desulfobium dissulfuricans gen. nov., sp. nov., a novel mesophilic, sulfate-reducing bacterium isolated from a deep-sea hydrothermal vent.</title>
        <authorList>
            <person name="Hashimoto Y."/>
            <person name="Tame A."/>
            <person name="Sawayama S."/>
            <person name="Miyazaki J."/>
            <person name="Takai K."/>
            <person name="Nakagawa S."/>
        </authorList>
    </citation>
    <scope>NUCLEOTIDE SEQUENCE</scope>
    <source>
        <strain evidence="12">GF1</strain>
    </source>
</reference>
<accession>A0A915XHW4</accession>
<dbReference type="SMART" id="SM00382">
    <property type="entry name" value="AAA"/>
    <property type="match status" value="1"/>
</dbReference>
<dbReference type="GO" id="GO:0005886">
    <property type="term" value="C:plasma membrane"/>
    <property type="evidence" value="ECO:0007669"/>
    <property type="project" value="UniProtKB-SubCell"/>
</dbReference>
<keyword evidence="3" id="KW-1003">Cell membrane</keyword>
<dbReference type="PANTHER" id="PTHR43394:SF1">
    <property type="entry name" value="ATP-BINDING CASSETTE SUB-FAMILY B MEMBER 10, MITOCHONDRIAL"/>
    <property type="match status" value="1"/>
</dbReference>
<keyword evidence="8 9" id="KW-0472">Membrane</keyword>
<dbReference type="KEGG" id="ddu:GF1_15150"/>
<evidence type="ECO:0000259" key="10">
    <source>
        <dbReference type="PROSITE" id="PS50893"/>
    </source>
</evidence>
<dbReference type="PANTHER" id="PTHR43394">
    <property type="entry name" value="ATP-DEPENDENT PERMEASE MDL1, MITOCHONDRIAL"/>
    <property type="match status" value="1"/>
</dbReference>
<dbReference type="Pfam" id="PF00664">
    <property type="entry name" value="ABC_membrane"/>
    <property type="match status" value="1"/>
</dbReference>
<keyword evidence="2" id="KW-0813">Transport</keyword>
<evidence type="ECO:0000256" key="2">
    <source>
        <dbReference type="ARBA" id="ARBA00022448"/>
    </source>
</evidence>
<dbReference type="EMBL" id="AP024233">
    <property type="protein sequence ID" value="BCO09139.1"/>
    <property type="molecule type" value="Genomic_DNA"/>
</dbReference>
<keyword evidence="5" id="KW-0547">Nucleotide-binding</keyword>
<dbReference type="RefSeq" id="WP_267929009.1">
    <property type="nucleotide sequence ID" value="NZ_AP024233.1"/>
</dbReference>
<keyword evidence="13" id="KW-1185">Reference proteome</keyword>
<feature type="domain" description="ABC transmembrane type-1" evidence="11">
    <location>
        <begin position="37"/>
        <end position="324"/>
    </location>
</feature>
<sequence>MRNFGYFEGEQVGSLTDVRLWRRILGYVRHHAPRLGLALVLALLVTAASLWLPRLMQAGIDRYITAQTLDPATRIQGLGRIAAVYAALVVFIFVAGFLQTVVLERVGQAIMHGLRQQLFAHMLRLDMNFFNHQPAGRLVTRLTNDIQNMHEMFTSVLVTLVGDLLKLGGIVGLLFWMNARLASLMALFLPLSLVMTMVFSRLARERFRAIRTQLARLNSFLQEALSGVHILQLFGAGQRSMEKYHRLNTGYLHCTLAQIRLFAVFMPLTELMGTVAVAAILWYGGHEILETRLTFGELAAFLSYMRLFFQPIRELSQKYSIVQSALASAERIFALLDTRPTIETVPAAPGVTRPVRPPRIRGRIFFEHVAFGYQEEELVLRDFNLEVRAGESIALVGSTGAGKSTILSLLVRLHDPLRGRILLDGVDLRVFDLHYLRRVIGVILQEVFILPDSLEANIVLDDPLDRDRLARVIRLAGMEEFVAGLPDGLKTRIGETGRTLSVGEKQMLGFARIHYRNPAVLIFDEATASVDTQTENLLEQAMDKAFQGRTSIIIAHRLSTIRRVDRVVVMDRGQIVEQGSHDELMARRGSYYHLVQLDMQPLEKGASG</sequence>
<dbReference type="GO" id="GO:0015421">
    <property type="term" value="F:ABC-type oligopeptide transporter activity"/>
    <property type="evidence" value="ECO:0007669"/>
    <property type="project" value="TreeGrafter"/>
</dbReference>
<protein>
    <submittedName>
        <fullName evidence="12">Xenobiotic ABC transporter ATP-binding protein</fullName>
    </submittedName>
</protein>
<dbReference type="InterPro" id="IPR027417">
    <property type="entry name" value="P-loop_NTPase"/>
</dbReference>
<dbReference type="SUPFAM" id="SSF52540">
    <property type="entry name" value="P-loop containing nucleoside triphosphate hydrolases"/>
    <property type="match status" value="1"/>
</dbReference>
<comment type="subcellular location">
    <subcellularLocation>
        <location evidence="1">Cell membrane</location>
        <topology evidence="1">Multi-pass membrane protein</topology>
    </subcellularLocation>
</comment>
<dbReference type="GO" id="GO:0005524">
    <property type="term" value="F:ATP binding"/>
    <property type="evidence" value="ECO:0007669"/>
    <property type="project" value="UniProtKB-KW"/>
</dbReference>
<feature type="domain" description="ABC transporter" evidence="10">
    <location>
        <begin position="364"/>
        <end position="597"/>
    </location>
</feature>
<evidence type="ECO:0000256" key="5">
    <source>
        <dbReference type="ARBA" id="ARBA00022741"/>
    </source>
</evidence>
<evidence type="ECO:0000256" key="8">
    <source>
        <dbReference type="ARBA" id="ARBA00023136"/>
    </source>
</evidence>
<proteinExistence type="predicted"/>
<dbReference type="FunFam" id="3.40.50.300:FF:000299">
    <property type="entry name" value="ABC transporter ATP-binding protein/permease"/>
    <property type="match status" value="1"/>
</dbReference>
<name>A0A915XHW4_9BACT</name>
<dbReference type="Gene3D" id="3.40.50.300">
    <property type="entry name" value="P-loop containing nucleotide triphosphate hydrolases"/>
    <property type="match status" value="1"/>
</dbReference>
<keyword evidence="4 9" id="KW-0812">Transmembrane</keyword>
<dbReference type="Gene3D" id="1.20.1560.10">
    <property type="entry name" value="ABC transporter type 1, transmembrane domain"/>
    <property type="match status" value="1"/>
</dbReference>
<dbReference type="GO" id="GO:0016887">
    <property type="term" value="F:ATP hydrolysis activity"/>
    <property type="evidence" value="ECO:0007669"/>
    <property type="project" value="InterPro"/>
</dbReference>
<dbReference type="AlphaFoldDB" id="A0A915XHW4"/>
<dbReference type="InterPro" id="IPR003593">
    <property type="entry name" value="AAA+_ATPase"/>
</dbReference>
<dbReference type="Pfam" id="PF00005">
    <property type="entry name" value="ABC_tran"/>
    <property type="match status" value="1"/>
</dbReference>
<dbReference type="SUPFAM" id="SSF90123">
    <property type="entry name" value="ABC transporter transmembrane region"/>
    <property type="match status" value="1"/>
</dbReference>
<evidence type="ECO:0000259" key="11">
    <source>
        <dbReference type="PROSITE" id="PS50929"/>
    </source>
</evidence>
<dbReference type="InterPro" id="IPR003439">
    <property type="entry name" value="ABC_transporter-like_ATP-bd"/>
</dbReference>
<feature type="transmembrane region" description="Helical" evidence="9">
    <location>
        <begin position="156"/>
        <end position="176"/>
    </location>
</feature>
<dbReference type="PROSITE" id="PS50893">
    <property type="entry name" value="ABC_TRANSPORTER_2"/>
    <property type="match status" value="1"/>
</dbReference>
<feature type="transmembrane region" description="Helical" evidence="9">
    <location>
        <begin position="32"/>
        <end position="52"/>
    </location>
</feature>
<evidence type="ECO:0000313" key="13">
    <source>
        <dbReference type="Proteomes" id="UP001063350"/>
    </source>
</evidence>
<feature type="transmembrane region" description="Helical" evidence="9">
    <location>
        <begin position="261"/>
        <end position="285"/>
    </location>
</feature>
<dbReference type="InterPro" id="IPR039421">
    <property type="entry name" value="Type_1_exporter"/>
</dbReference>
<dbReference type="InterPro" id="IPR036640">
    <property type="entry name" value="ABC1_TM_sf"/>
</dbReference>
<dbReference type="Proteomes" id="UP001063350">
    <property type="component" value="Chromosome"/>
</dbReference>
<dbReference type="CDD" id="cd18544">
    <property type="entry name" value="ABC_6TM_TmrA_like"/>
    <property type="match status" value="1"/>
</dbReference>
<feature type="transmembrane region" description="Helical" evidence="9">
    <location>
        <begin position="182"/>
        <end position="203"/>
    </location>
</feature>
<dbReference type="PROSITE" id="PS50929">
    <property type="entry name" value="ABC_TM1F"/>
    <property type="match status" value="1"/>
</dbReference>
<organism evidence="12 13">
    <name type="scientific">Desulfolithobacter dissulfuricans</name>
    <dbReference type="NCBI Taxonomy" id="2795293"/>
    <lineage>
        <taxon>Bacteria</taxon>
        <taxon>Pseudomonadati</taxon>
        <taxon>Thermodesulfobacteriota</taxon>
        <taxon>Desulfobulbia</taxon>
        <taxon>Desulfobulbales</taxon>
        <taxon>Desulfobulbaceae</taxon>
        <taxon>Desulfolithobacter</taxon>
    </lineage>
</organism>
<feature type="transmembrane region" description="Helical" evidence="9">
    <location>
        <begin position="82"/>
        <end position="103"/>
    </location>
</feature>
<evidence type="ECO:0000256" key="4">
    <source>
        <dbReference type="ARBA" id="ARBA00022692"/>
    </source>
</evidence>
<keyword evidence="7 9" id="KW-1133">Transmembrane helix</keyword>
<evidence type="ECO:0000256" key="3">
    <source>
        <dbReference type="ARBA" id="ARBA00022475"/>
    </source>
</evidence>